<dbReference type="OrthoDB" id="21254at2759"/>
<dbReference type="InterPro" id="IPR036570">
    <property type="entry name" value="HORMA_dom_sf"/>
</dbReference>
<feature type="non-terminal residue" evidence="1">
    <location>
        <position position="141"/>
    </location>
</feature>
<protein>
    <recommendedName>
        <fullName evidence="3">HORMA domain-containing protein</fullName>
    </recommendedName>
</protein>
<organism evidence="1 2">
    <name type="scientific">Symbiodinium necroappetens</name>
    <dbReference type="NCBI Taxonomy" id="1628268"/>
    <lineage>
        <taxon>Eukaryota</taxon>
        <taxon>Sar</taxon>
        <taxon>Alveolata</taxon>
        <taxon>Dinophyceae</taxon>
        <taxon>Suessiales</taxon>
        <taxon>Symbiodiniaceae</taxon>
        <taxon>Symbiodinium</taxon>
    </lineage>
</organism>
<accession>A0A813C7U6</accession>
<comment type="caution">
    <text evidence="1">The sequence shown here is derived from an EMBL/GenBank/DDBJ whole genome shotgun (WGS) entry which is preliminary data.</text>
</comment>
<dbReference type="AlphaFoldDB" id="A0A813C7U6"/>
<keyword evidence="2" id="KW-1185">Reference proteome</keyword>
<evidence type="ECO:0008006" key="3">
    <source>
        <dbReference type="Google" id="ProtNLM"/>
    </source>
</evidence>
<dbReference type="Gene3D" id="3.30.900.10">
    <property type="entry name" value="HORMA domain"/>
    <property type="match status" value="1"/>
</dbReference>
<name>A0A813C7U6_9DINO</name>
<reference evidence="1" key="1">
    <citation type="submission" date="2021-02" db="EMBL/GenBank/DDBJ databases">
        <authorList>
            <person name="Dougan E. K."/>
            <person name="Rhodes N."/>
            <person name="Thang M."/>
            <person name="Chan C."/>
        </authorList>
    </citation>
    <scope>NUCLEOTIDE SEQUENCE</scope>
</reference>
<sequence>MLQEGTIGDTLILFLQCAIFTVLKVRELYAPASFERQRLLEHDVWWNTCVDVEDYVVKLATSLRSAINRDRLSRLLHLGAEDRRAGKWSSRRALRHRFAARSTAADGQTAGRSRERFPLVPCETGDVGIGAASCTTGSALA</sequence>
<dbReference type="SUPFAM" id="SSF56019">
    <property type="entry name" value="The spindle assembly checkpoint protein mad2"/>
    <property type="match status" value="1"/>
</dbReference>
<dbReference type="Proteomes" id="UP000601435">
    <property type="component" value="Unassembled WGS sequence"/>
</dbReference>
<proteinExistence type="predicted"/>
<evidence type="ECO:0000313" key="2">
    <source>
        <dbReference type="Proteomes" id="UP000601435"/>
    </source>
</evidence>
<dbReference type="EMBL" id="CAJNJA010089874">
    <property type="protein sequence ID" value="CAE7939879.1"/>
    <property type="molecule type" value="Genomic_DNA"/>
</dbReference>
<gene>
    <name evidence="1" type="ORF">SNEC2469_LOCUS33683</name>
</gene>
<evidence type="ECO:0000313" key="1">
    <source>
        <dbReference type="EMBL" id="CAE7939879.1"/>
    </source>
</evidence>